<dbReference type="SUPFAM" id="SSF53335">
    <property type="entry name" value="S-adenosyl-L-methionine-dependent methyltransferases"/>
    <property type="match status" value="1"/>
</dbReference>
<dbReference type="Pfam" id="PF17286">
    <property type="entry name" value="PRMT5_C"/>
    <property type="match status" value="1"/>
</dbReference>
<dbReference type="InterPro" id="IPR025799">
    <property type="entry name" value="Arg_MeTrfase"/>
</dbReference>
<name>A0ABV2AU01_9EUKA</name>
<dbReference type="PANTHER" id="PTHR10738">
    <property type="entry name" value="PROTEIN ARGININE N-METHYLTRANSFERASE 5"/>
    <property type="match status" value="1"/>
</dbReference>
<dbReference type="Gene3D" id="2.70.160.11">
    <property type="entry name" value="Hnrnp arginine n-methyltransferase1"/>
    <property type="match status" value="1"/>
</dbReference>
<comment type="caution">
    <text evidence="5">The sequence shown here is derived from an EMBL/GenBank/DDBJ whole genome shotgun (WGS) entry which is preliminary data.</text>
</comment>
<dbReference type="GO" id="GO:0035243">
    <property type="term" value="F:protein-arginine omega-N symmetric methyltransferase activity"/>
    <property type="evidence" value="ECO:0007669"/>
    <property type="project" value="UniProtKB-EC"/>
</dbReference>
<dbReference type="EC" id="2.1.1.320" evidence="5"/>
<evidence type="ECO:0000256" key="1">
    <source>
        <dbReference type="ARBA" id="ARBA00022691"/>
    </source>
</evidence>
<protein>
    <submittedName>
        <fullName evidence="5">Protein arginine N-methyltransferase 5</fullName>
        <ecNumber evidence="5">2.1.1.320</ecNumber>
    </submittedName>
</protein>
<proteinExistence type="predicted"/>
<dbReference type="InterPro" id="IPR035075">
    <property type="entry name" value="PRMT5"/>
</dbReference>
<keyword evidence="6" id="KW-1185">Reference proteome</keyword>
<sequence length="187" mass="21490">MCSDIRNLTKTKMDKFDLIVSELLGSFGDNELSPEIIQIAEKFLNKDGKIIPQKYTSFLAPVSDETLWNKIENINISPESPKGSLYEMAIVSNLYKKEYFSEPKECYEFCHPLTKDDDLSKYCKLSFTAKASNKLDGFAGFFSAVLFDKIDLSINPQNYTKNMMSWFPMFFPLNVLSFLNFLAKVNF</sequence>
<keyword evidence="1" id="KW-0949">S-adenosyl-L-methionine</keyword>
<gene>
    <name evidence="5" type="primary">PRMT5</name>
    <name evidence="5" type="ORF">MHBO_004674</name>
</gene>
<dbReference type="Pfam" id="PF05185">
    <property type="entry name" value="PRMT5"/>
    <property type="match status" value="1"/>
</dbReference>
<evidence type="ECO:0000259" key="4">
    <source>
        <dbReference type="Pfam" id="PF17286"/>
    </source>
</evidence>
<dbReference type="EMBL" id="JBDODL010004807">
    <property type="protein sequence ID" value="MES1923132.1"/>
    <property type="molecule type" value="Genomic_DNA"/>
</dbReference>
<reference evidence="5 6" key="1">
    <citation type="journal article" date="2024" name="BMC Biol.">
        <title>Comparative genomics of Ascetosporea gives new insight into the evolutionary basis for animal parasitism in Rhizaria.</title>
        <authorList>
            <person name="Hiltunen Thoren M."/>
            <person name="Onut-Brannstrom I."/>
            <person name="Alfjorden A."/>
            <person name="Peckova H."/>
            <person name="Swords F."/>
            <person name="Hooper C."/>
            <person name="Holzer A.S."/>
            <person name="Bass D."/>
            <person name="Burki F."/>
        </authorList>
    </citation>
    <scope>NUCLEOTIDE SEQUENCE [LARGE SCALE GENOMIC DNA]</scope>
    <source>
        <strain evidence="5">20-A016</strain>
    </source>
</reference>
<keyword evidence="2" id="KW-1133">Transmembrane helix</keyword>
<feature type="domain" description="PRMT5 oligomerisation" evidence="4">
    <location>
        <begin position="54"/>
        <end position="179"/>
    </location>
</feature>
<keyword evidence="2" id="KW-0812">Transmembrane</keyword>
<dbReference type="InterPro" id="IPR029063">
    <property type="entry name" value="SAM-dependent_MTases_sf"/>
</dbReference>
<dbReference type="PANTHER" id="PTHR10738:SF0">
    <property type="entry name" value="PROTEIN ARGININE N-METHYLTRANSFERASE 5"/>
    <property type="match status" value="1"/>
</dbReference>
<feature type="transmembrane region" description="Helical" evidence="2">
    <location>
        <begin position="163"/>
        <end position="183"/>
    </location>
</feature>
<keyword evidence="2" id="KW-0472">Membrane</keyword>
<organism evidence="5 6">
    <name type="scientific">Bonamia ostreae</name>
    <dbReference type="NCBI Taxonomy" id="126728"/>
    <lineage>
        <taxon>Eukaryota</taxon>
        <taxon>Sar</taxon>
        <taxon>Rhizaria</taxon>
        <taxon>Endomyxa</taxon>
        <taxon>Ascetosporea</taxon>
        <taxon>Haplosporida</taxon>
        <taxon>Bonamia</taxon>
    </lineage>
</organism>
<evidence type="ECO:0000313" key="6">
    <source>
        <dbReference type="Proteomes" id="UP001439008"/>
    </source>
</evidence>
<evidence type="ECO:0000259" key="3">
    <source>
        <dbReference type="Pfam" id="PF05185"/>
    </source>
</evidence>
<accession>A0ABV2AU01</accession>
<keyword evidence="5" id="KW-0489">Methyltransferase</keyword>
<evidence type="ECO:0000256" key="2">
    <source>
        <dbReference type="SAM" id="Phobius"/>
    </source>
</evidence>
<dbReference type="InterPro" id="IPR035248">
    <property type="entry name" value="PRMT5_C"/>
</dbReference>
<feature type="domain" description="PRMT5 arginine-N-methyltransferase" evidence="3">
    <location>
        <begin position="3"/>
        <end position="49"/>
    </location>
</feature>
<dbReference type="Gene3D" id="3.40.50.150">
    <property type="entry name" value="Vaccinia Virus protein VP39"/>
    <property type="match status" value="1"/>
</dbReference>
<evidence type="ECO:0000313" key="5">
    <source>
        <dbReference type="EMBL" id="MES1923132.1"/>
    </source>
</evidence>
<dbReference type="Proteomes" id="UP001439008">
    <property type="component" value="Unassembled WGS sequence"/>
</dbReference>
<dbReference type="GO" id="GO:0032259">
    <property type="term" value="P:methylation"/>
    <property type="evidence" value="ECO:0007669"/>
    <property type="project" value="UniProtKB-KW"/>
</dbReference>
<keyword evidence="5" id="KW-0808">Transferase</keyword>